<organism evidence="8 9">
    <name type="scientific">Solimicrobium silvestre</name>
    <dbReference type="NCBI Taxonomy" id="2099400"/>
    <lineage>
        <taxon>Bacteria</taxon>
        <taxon>Pseudomonadati</taxon>
        <taxon>Pseudomonadota</taxon>
        <taxon>Betaproteobacteria</taxon>
        <taxon>Burkholderiales</taxon>
        <taxon>Oxalobacteraceae</taxon>
        <taxon>Solimicrobium</taxon>
    </lineage>
</organism>
<dbReference type="AlphaFoldDB" id="A0A2S9GVC5"/>
<comment type="similarity">
    <text evidence="2">Belongs to the UPF0410 family.</text>
</comment>
<evidence type="ECO:0000313" key="9">
    <source>
        <dbReference type="Proteomes" id="UP000237839"/>
    </source>
</evidence>
<dbReference type="PANTHER" id="PTHR33884:SF7">
    <property type="entry name" value="BSL8023 PROTEIN"/>
    <property type="match status" value="1"/>
</dbReference>
<evidence type="ECO:0000256" key="2">
    <source>
        <dbReference type="ARBA" id="ARBA00011006"/>
    </source>
</evidence>
<keyword evidence="9" id="KW-1185">Reference proteome</keyword>
<reference evidence="8 9" key="1">
    <citation type="submission" date="2018-02" db="EMBL/GenBank/DDBJ databases">
        <title>Solimicrobium silvestre gen. nov., sp. nov., isolated from alpine forest soil.</title>
        <authorList>
            <person name="Margesin R."/>
            <person name="Albuquerque L."/>
            <person name="Zhang D.-C."/>
            <person name="Froufe H.J.C."/>
            <person name="Severino R."/>
            <person name="Roxo I."/>
            <person name="Egas C."/>
            <person name="Da Costa M.S."/>
        </authorList>
    </citation>
    <scope>NUCLEOTIDE SEQUENCE [LARGE SCALE GENOMIC DNA]</scope>
    <source>
        <strain evidence="8 9">S20-91</strain>
    </source>
</reference>
<accession>A0A2S9GVC5</accession>
<keyword evidence="3" id="KW-1003">Cell membrane</keyword>
<evidence type="ECO:0000256" key="4">
    <source>
        <dbReference type="ARBA" id="ARBA00022692"/>
    </source>
</evidence>
<dbReference type="RefSeq" id="WP_105533481.1">
    <property type="nucleotide sequence ID" value="NZ_PUGF01000021.1"/>
</dbReference>
<name>A0A2S9GVC5_9BURK</name>
<dbReference type="OrthoDB" id="9811343at2"/>
<evidence type="ECO:0000256" key="5">
    <source>
        <dbReference type="ARBA" id="ARBA00022989"/>
    </source>
</evidence>
<proteinExistence type="inferred from homology"/>
<dbReference type="EMBL" id="PUGF01000021">
    <property type="protein sequence ID" value="PRC91616.1"/>
    <property type="molecule type" value="Genomic_DNA"/>
</dbReference>
<evidence type="ECO:0000256" key="6">
    <source>
        <dbReference type="ARBA" id="ARBA00023136"/>
    </source>
</evidence>
<sequence>MHLIWTILIGFVAGILAKMILPGNNPGGFIMTVLLGIGGSIAATYLGHFIGWYHAGESAGFVGAVVGAIVLLGIYHLATKK</sequence>
<dbReference type="GO" id="GO:0005886">
    <property type="term" value="C:plasma membrane"/>
    <property type="evidence" value="ECO:0007669"/>
    <property type="project" value="UniProtKB-SubCell"/>
</dbReference>
<evidence type="ECO:0000256" key="7">
    <source>
        <dbReference type="SAM" id="Phobius"/>
    </source>
</evidence>
<keyword evidence="5 7" id="KW-1133">Transmembrane helix</keyword>
<dbReference type="PANTHER" id="PTHR33884">
    <property type="entry name" value="UPF0410 PROTEIN YMGE"/>
    <property type="match status" value="1"/>
</dbReference>
<dbReference type="InterPro" id="IPR007341">
    <property type="entry name" value="Transgly_assoc"/>
</dbReference>
<evidence type="ECO:0000313" key="8">
    <source>
        <dbReference type="EMBL" id="PRC91616.1"/>
    </source>
</evidence>
<evidence type="ECO:0000256" key="3">
    <source>
        <dbReference type="ARBA" id="ARBA00022475"/>
    </source>
</evidence>
<dbReference type="Pfam" id="PF04226">
    <property type="entry name" value="Transgly_assoc"/>
    <property type="match status" value="1"/>
</dbReference>
<evidence type="ECO:0000256" key="1">
    <source>
        <dbReference type="ARBA" id="ARBA00004651"/>
    </source>
</evidence>
<keyword evidence="6 7" id="KW-0472">Membrane</keyword>
<protein>
    <submittedName>
        <fullName evidence="8">Putative membrane protein</fullName>
    </submittedName>
</protein>
<dbReference type="Proteomes" id="UP000237839">
    <property type="component" value="Unassembled WGS sequence"/>
</dbReference>
<comment type="caution">
    <text evidence="8">The sequence shown here is derived from an EMBL/GenBank/DDBJ whole genome shotgun (WGS) entry which is preliminary data.</text>
</comment>
<keyword evidence="4 7" id="KW-0812">Transmembrane</keyword>
<gene>
    <name evidence="8" type="ORF">S2091_3732</name>
</gene>
<feature type="transmembrane region" description="Helical" evidence="7">
    <location>
        <begin position="27"/>
        <end position="47"/>
    </location>
</feature>
<comment type="subcellular location">
    <subcellularLocation>
        <location evidence="1">Cell membrane</location>
        <topology evidence="1">Multi-pass membrane protein</topology>
    </subcellularLocation>
</comment>
<feature type="transmembrane region" description="Helical" evidence="7">
    <location>
        <begin position="59"/>
        <end position="78"/>
    </location>
</feature>